<dbReference type="EMBL" id="MUPM01000273">
    <property type="protein sequence ID" value="OOQ29890.1"/>
    <property type="molecule type" value="Genomic_DNA"/>
</dbReference>
<dbReference type="GO" id="GO:0005524">
    <property type="term" value="F:ATP binding"/>
    <property type="evidence" value="ECO:0007669"/>
    <property type="project" value="UniProtKB-KW"/>
</dbReference>
<dbReference type="GO" id="GO:0034040">
    <property type="term" value="F:ATPase-coupled lipid transmembrane transporter activity"/>
    <property type="evidence" value="ECO:0007669"/>
    <property type="project" value="TreeGrafter"/>
</dbReference>
<dbReference type="InterPro" id="IPR003439">
    <property type="entry name" value="ABC_transporter-like_ATP-bd"/>
</dbReference>
<proteinExistence type="predicted"/>
<evidence type="ECO:0000256" key="4">
    <source>
        <dbReference type="ARBA" id="ARBA00022692"/>
    </source>
</evidence>
<keyword evidence="3" id="KW-1003">Cell membrane</keyword>
<keyword evidence="4" id="KW-0812">Transmembrane</keyword>
<keyword evidence="2" id="KW-0813">Transport</keyword>
<protein>
    <submittedName>
        <fullName evidence="10">ABC transporter permease</fullName>
    </submittedName>
</protein>
<dbReference type="Proteomes" id="UP000319468">
    <property type="component" value="Unassembled WGS sequence"/>
</dbReference>
<keyword evidence="8" id="KW-0472">Membrane</keyword>
<dbReference type="Pfam" id="PF00005">
    <property type="entry name" value="ABC_tran"/>
    <property type="match status" value="1"/>
</dbReference>
<gene>
    <name evidence="10" type="ORF">B0X69_09110</name>
</gene>
<comment type="subcellular location">
    <subcellularLocation>
        <location evidence="1">Cell membrane</location>
        <topology evidence="1">Multi-pass membrane protein</topology>
    </subcellularLocation>
</comment>
<dbReference type="SUPFAM" id="SSF52540">
    <property type="entry name" value="P-loop containing nucleoside triphosphate hydrolases"/>
    <property type="match status" value="1"/>
</dbReference>
<feature type="domain" description="ABC transporter" evidence="9">
    <location>
        <begin position="16"/>
        <end position="232"/>
    </location>
</feature>
<dbReference type="GO" id="GO:0005886">
    <property type="term" value="C:plasma membrane"/>
    <property type="evidence" value="ECO:0007669"/>
    <property type="project" value="UniProtKB-SubCell"/>
</dbReference>
<dbReference type="GO" id="GO:0016887">
    <property type="term" value="F:ATP hydrolysis activity"/>
    <property type="evidence" value="ECO:0007669"/>
    <property type="project" value="InterPro"/>
</dbReference>
<dbReference type="PANTHER" id="PTHR24221">
    <property type="entry name" value="ATP-BINDING CASSETTE SUB-FAMILY B"/>
    <property type="match status" value="1"/>
</dbReference>
<sequence>AIVDGELTLDDSIHTIEFKKVWLAYALEDQERYVLSDISLKFQQNEIIALKGESGSGKSSLVNLILRLYEPSKGEIFINDQKIESITQKSLREKISVVTQRVFIFNGSVAENVAYGLEIDEVKIKECLKKAQALDFVEKMPHGIGSVLDEFGANLSGGQRQRIAIARALYKDAQVLIFDEATSALDNHTEESVKQSILELKQNRLIILISHNPSTLKLATKHVKLEHGRLTEC</sequence>
<organism evidence="10 11">
    <name type="scientific">Helicobacter pylori</name>
    <name type="common">Campylobacter pylori</name>
    <dbReference type="NCBI Taxonomy" id="210"/>
    <lineage>
        <taxon>Bacteria</taxon>
        <taxon>Pseudomonadati</taxon>
        <taxon>Campylobacterota</taxon>
        <taxon>Epsilonproteobacteria</taxon>
        <taxon>Campylobacterales</taxon>
        <taxon>Helicobacteraceae</taxon>
        <taxon>Helicobacter</taxon>
    </lineage>
</organism>
<evidence type="ECO:0000256" key="7">
    <source>
        <dbReference type="ARBA" id="ARBA00022989"/>
    </source>
</evidence>
<evidence type="ECO:0000256" key="6">
    <source>
        <dbReference type="ARBA" id="ARBA00022840"/>
    </source>
</evidence>
<comment type="caution">
    <text evidence="10">The sequence shown here is derived from an EMBL/GenBank/DDBJ whole genome shotgun (WGS) entry which is preliminary data.</text>
</comment>
<keyword evidence="5" id="KW-0547">Nucleotide-binding</keyword>
<dbReference type="SMART" id="SM00382">
    <property type="entry name" value="AAA"/>
    <property type="match status" value="1"/>
</dbReference>
<evidence type="ECO:0000256" key="2">
    <source>
        <dbReference type="ARBA" id="ARBA00022448"/>
    </source>
</evidence>
<evidence type="ECO:0000313" key="10">
    <source>
        <dbReference type="EMBL" id="OOQ29890.1"/>
    </source>
</evidence>
<dbReference type="PROSITE" id="PS00211">
    <property type="entry name" value="ABC_TRANSPORTER_1"/>
    <property type="match status" value="1"/>
</dbReference>
<keyword evidence="7" id="KW-1133">Transmembrane helix</keyword>
<evidence type="ECO:0000256" key="8">
    <source>
        <dbReference type="ARBA" id="ARBA00023136"/>
    </source>
</evidence>
<evidence type="ECO:0000256" key="5">
    <source>
        <dbReference type="ARBA" id="ARBA00022741"/>
    </source>
</evidence>
<evidence type="ECO:0000313" key="11">
    <source>
        <dbReference type="Proteomes" id="UP000319468"/>
    </source>
</evidence>
<dbReference type="FunFam" id="3.40.50.300:FF:000854">
    <property type="entry name" value="Multidrug ABC transporter ATP-binding protein"/>
    <property type="match status" value="1"/>
</dbReference>
<dbReference type="InterPro" id="IPR039421">
    <property type="entry name" value="Type_1_exporter"/>
</dbReference>
<evidence type="ECO:0000256" key="3">
    <source>
        <dbReference type="ARBA" id="ARBA00022475"/>
    </source>
</evidence>
<dbReference type="AlphaFoldDB" id="A0A4Y4WRD2"/>
<dbReference type="Gene3D" id="3.40.50.300">
    <property type="entry name" value="P-loop containing nucleotide triphosphate hydrolases"/>
    <property type="match status" value="1"/>
</dbReference>
<dbReference type="PANTHER" id="PTHR24221:SF654">
    <property type="entry name" value="ATP-BINDING CASSETTE SUB-FAMILY B MEMBER 6"/>
    <property type="match status" value="1"/>
</dbReference>
<keyword evidence="6" id="KW-0067">ATP-binding</keyword>
<dbReference type="InterPro" id="IPR017871">
    <property type="entry name" value="ABC_transporter-like_CS"/>
</dbReference>
<dbReference type="InterPro" id="IPR003593">
    <property type="entry name" value="AAA+_ATPase"/>
</dbReference>
<dbReference type="InterPro" id="IPR027417">
    <property type="entry name" value="P-loop_NTPase"/>
</dbReference>
<dbReference type="PROSITE" id="PS50893">
    <property type="entry name" value="ABC_TRANSPORTER_2"/>
    <property type="match status" value="1"/>
</dbReference>
<feature type="non-terminal residue" evidence="10">
    <location>
        <position position="1"/>
    </location>
</feature>
<name>A0A4Y4WRD2_HELPX</name>
<evidence type="ECO:0000256" key="1">
    <source>
        <dbReference type="ARBA" id="ARBA00004651"/>
    </source>
</evidence>
<reference evidence="10 11" key="1">
    <citation type="journal article" date="2017" name="Front. Cell. Infect. Microbiol.">
        <title>Whole Genome Sequence and Phylogenetic Analysis Show Helicobacter pylori Strains from Latin America Have Followed a Unique Evolution Pathway.</title>
        <authorList>
            <person name="Munoz-Ramirez Z.Y."/>
            <person name="Mendez-Tenorio A."/>
            <person name="Kato I."/>
            <person name="Bravo M.M."/>
            <person name="Rizzato C."/>
            <person name="Thorell K."/>
            <person name="Torres R.C."/>
            <person name="Aviles-Jimenez F."/>
            <person name="Camorlinga M."/>
            <person name="Canzian F."/>
            <person name="Torres J."/>
        </authorList>
    </citation>
    <scope>NUCLEOTIDE SEQUENCE [LARGE SCALE GENOMIC DNA]</scope>
    <source>
        <strain evidence="10 11">CM22347</strain>
    </source>
</reference>
<dbReference type="RefSeq" id="WP_143428887.1">
    <property type="nucleotide sequence ID" value="NZ_MUPM01000273.1"/>
</dbReference>
<evidence type="ECO:0000259" key="9">
    <source>
        <dbReference type="PROSITE" id="PS50893"/>
    </source>
</evidence>
<accession>A0A4Y4WRD2</accession>